<dbReference type="InterPro" id="IPR027417">
    <property type="entry name" value="P-loop_NTPase"/>
</dbReference>
<keyword evidence="6 9" id="KW-0067">ATP-binding</keyword>
<evidence type="ECO:0000256" key="8">
    <source>
        <dbReference type="ARBA" id="ARBA00023204"/>
    </source>
</evidence>
<keyword evidence="8 9" id="KW-0234">DNA repair</keyword>
<evidence type="ECO:0000256" key="5">
    <source>
        <dbReference type="ARBA" id="ARBA00022801"/>
    </source>
</evidence>
<dbReference type="EC" id="3.6.1.-" evidence="9"/>
<organism evidence="11">
    <name type="scientific">Candidatus Moduliflexus flocculans</name>
    <dbReference type="NCBI Taxonomy" id="1499966"/>
    <lineage>
        <taxon>Bacteria</taxon>
        <taxon>Candidatus Moduliflexota</taxon>
        <taxon>Candidatus Moduliflexia</taxon>
        <taxon>Candidatus Moduliflexales</taxon>
        <taxon>Candidatus Moduliflexaceae</taxon>
    </lineage>
</organism>
<dbReference type="Pfam" id="PF00005">
    <property type="entry name" value="ABC_tran"/>
    <property type="match status" value="2"/>
</dbReference>
<accession>A0A0S6W4Y0</accession>
<dbReference type="GO" id="GO:0003677">
    <property type="term" value="F:DNA binding"/>
    <property type="evidence" value="ECO:0007669"/>
    <property type="project" value="UniProtKB-UniRule"/>
</dbReference>
<comment type="function">
    <text evidence="9">Probably plays a role in ribosome assembly or function. May be involved in resolution of branched DNA intermediates that result from template switching in postreplication gaps. Binds DNA and has ATPase activity.</text>
</comment>
<dbReference type="GO" id="GO:0043022">
    <property type="term" value="F:ribosome binding"/>
    <property type="evidence" value="ECO:0007669"/>
    <property type="project" value="UniProtKB-UniRule"/>
</dbReference>
<dbReference type="Proteomes" id="UP000030700">
    <property type="component" value="Unassembled WGS sequence"/>
</dbReference>
<sequence length="625" mass="70978">MALLSLQNARIAFGGQQLLDNVSLHIEKNQRICLLGRNGEGKSTLLKILAGEIAPDSGELHKDQSVRVSYFTQTIPQDITGTAFEIIARGLGKRGELILKYHDEERRGSADHRLLNALHEEMDAHQAWSALEAINKVVSQLSLDSEWKYAELSGGQKRRVLLAAALASEPDVLLLDEPTNHLDIQTVAWMEDFLIRLGVTLLFVTHDRMFLRRLATRIIELDRGELADWSCDYDTFLQRKQALLENQEKEWERFDKKLAQEEIWIRRGIKARRTRNEGRVRALMAMREERQQRRQREGVASLKLTDAQKSGKIVIEAQGVCYEYDHKPLIRNFNAIVARGDKIGVIGPNGCGKTTLINLLIGNLAPQAGTIKLGTNLAITYFDQLREQIDENKTVWENVVDSGDFVIINGHKKHIISYLEDFLFTPERAKTPVSHLSGGERNRLLLARLFTKASNLLVLDEPTNDLDAETLELLEELLVDFAGTILLICHDRTFLNNVVTSTFVFGKDGKIEEFVGGYDDWLRQRTPDAPPLAAENTDKKKQFKEAQKAKQKRKLSFSEQKELGKLPTLIDKLEQEQATLSLKMAESNFYRDVDAVKTANARLAQIEQELLSAYERWEFLEAIAN</sequence>
<dbReference type="AlphaFoldDB" id="A0A0S6W4Y0"/>
<dbReference type="SMART" id="SM00382">
    <property type="entry name" value="AAA"/>
    <property type="match status" value="2"/>
</dbReference>
<proteinExistence type="inferred from homology"/>
<feature type="binding site" evidence="9">
    <location>
        <begin position="347"/>
        <end position="354"/>
    </location>
    <ligand>
        <name>ATP</name>
        <dbReference type="ChEBI" id="CHEBI:30616"/>
        <label>2</label>
    </ligand>
</feature>
<dbReference type="PANTHER" id="PTHR42855">
    <property type="entry name" value="ABC TRANSPORTER ATP-BINDING SUBUNIT"/>
    <property type="match status" value="1"/>
</dbReference>
<evidence type="ECO:0000256" key="7">
    <source>
        <dbReference type="ARBA" id="ARBA00023125"/>
    </source>
</evidence>
<dbReference type="Pfam" id="PF12848">
    <property type="entry name" value="ABC_tran_Xtn"/>
    <property type="match status" value="1"/>
</dbReference>
<dbReference type="PROSITE" id="PS50893">
    <property type="entry name" value="ABC_TRANSPORTER_2"/>
    <property type="match status" value="2"/>
</dbReference>
<feature type="domain" description="ABC transporter" evidence="10">
    <location>
        <begin position="4"/>
        <end position="248"/>
    </location>
</feature>
<dbReference type="GO" id="GO:0006281">
    <property type="term" value="P:DNA repair"/>
    <property type="evidence" value="ECO:0007669"/>
    <property type="project" value="UniProtKB-KW"/>
</dbReference>
<dbReference type="InterPro" id="IPR003593">
    <property type="entry name" value="AAA+_ATPase"/>
</dbReference>
<dbReference type="GO" id="GO:0005524">
    <property type="term" value="F:ATP binding"/>
    <property type="evidence" value="ECO:0007669"/>
    <property type="project" value="UniProtKB-UniRule"/>
</dbReference>
<keyword evidence="12" id="KW-1185">Reference proteome</keyword>
<evidence type="ECO:0000313" key="12">
    <source>
        <dbReference type="Proteomes" id="UP000030700"/>
    </source>
</evidence>
<dbReference type="GO" id="GO:0005737">
    <property type="term" value="C:cytoplasm"/>
    <property type="evidence" value="ECO:0007669"/>
    <property type="project" value="UniProtKB-SubCell"/>
</dbReference>
<evidence type="ECO:0000313" key="11">
    <source>
        <dbReference type="EMBL" id="GAK53187.1"/>
    </source>
</evidence>
<dbReference type="InterPro" id="IPR032781">
    <property type="entry name" value="ABC_tran_Xtn"/>
</dbReference>
<dbReference type="CDD" id="cd03221">
    <property type="entry name" value="ABCF_EF-3"/>
    <property type="match status" value="2"/>
</dbReference>
<dbReference type="InterPro" id="IPR037118">
    <property type="entry name" value="Val-tRNA_synth_C_sf"/>
</dbReference>
<evidence type="ECO:0000259" key="10">
    <source>
        <dbReference type="PROSITE" id="PS50893"/>
    </source>
</evidence>
<dbReference type="Gene3D" id="3.40.50.300">
    <property type="entry name" value="P-loop containing nucleotide triphosphate hydrolases"/>
    <property type="match status" value="2"/>
</dbReference>
<keyword evidence="4 9" id="KW-0227">DNA damage</keyword>
<evidence type="ECO:0000256" key="1">
    <source>
        <dbReference type="ARBA" id="ARBA00022490"/>
    </source>
</evidence>
<dbReference type="STRING" id="1499966.U14_04448"/>
<dbReference type="Gene3D" id="1.10.287.380">
    <property type="entry name" value="Valyl-tRNA synthetase, C-terminal domain"/>
    <property type="match status" value="1"/>
</dbReference>
<comment type="subcellular location">
    <subcellularLocation>
        <location evidence="9">Cytoplasm</location>
    </subcellularLocation>
    <text evidence="9">Associates with ribosomes.</text>
</comment>
<protein>
    <recommendedName>
        <fullName evidence="9">ATP-binding protein Uup</fullName>
        <ecNumber evidence="9">3.6.1.-</ecNumber>
    </recommendedName>
</protein>
<dbReference type="HOGENOM" id="CLU_000604_36_0_0"/>
<dbReference type="Pfam" id="PF16326">
    <property type="entry name" value="ABC_tran_CTD"/>
    <property type="match status" value="1"/>
</dbReference>
<dbReference type="FunFam" id="3.40.50.300:FF:000309">
    <property type="entry name" value="ABC transporter ATP-binding protein"/>
    <property type="match status" value="1"/>
</dbReference>
<keyword evidence="1 9" id="KW-0963">Cytoplasm</keyword>
<reference evidence="11" key="1">
    <citation type="journal article" date="2015" name="PeerJ">
        <title>First genomic representation of candidate bacterial phylum KSB3 points to enhanced environmental sensing as a trigger of wastewater bulking.</title>
        <authorList>
            <person name="Sekiguchi Y."/>
            <person name="Ohashi A."/>
            <person name="Parks D.H."/>
            <person name="Yamauchi T."/>
            <person name="Tyson G.W."/>
            <person name="Hugenholtz P."/>
        </authorList>
    </citation>
    <scope>NUCLEOTIDE SEQUENCE [LARGE SCALE GENOMIC DNA]</scope>
</reference>
<dbReference type="InterPro" id="IPR017871">
    <property type="entry name" value="ABC_transporter-like_CS"/>
</dbReference>
<dbReference type="HAMAP" id="MF_00848">
    <property type="entry name" value="Uup"/>
    <property type="match status" value="1"/>
</dbReference>
<dbReference type="InterPro" id="IPR043686">
    <property type="entry name" value="Uup"/>
</dbReference>
<dbReference type="EMBL" id="DF820459">
    <property type="protein sequence ID" value="GAK53187.1"/>
    <property type="molecule type" value="Genomic_DNA"/>
</dbReference>
<keyword evidence="2 9" id="KW-0677">Repeat</keyword>
<name>A0A0S6W4Y0_9BACT</name>
<dbReference type="GO" id="GO:0016887">
    <property type="term" value="F:ATP hydrolysis activity"/>
    <property type="evidence" value="ECO:0007669"/>
    <property type="project" value="UniProtKB-UniRule"/>
</dbReference>
<dbReference type="PANTHER" id="PTHR42855:SF1">
    <property type="entry name" value="ABC TRANSPORTER DOMAIN-CONTAINING PROTEIN"/>
    <property type="match status" value="1"/>
</dbReference>
<dbReference type="FunFam" id="3.40.50.300:FF:000011">
    <property type="entry name" value="Putative ABC transporter ATP-binding component"/>
    <property type="match status" value="1"/>
</dbReference>
<feature type="domain" description="ABC transporter" evidence="10">
    <location>
        <begin position="302"/>
        <end position="533"/>
    </location>
</feature>
<keyword evidence="3 9" id="KW-0547">Nucleotide-binding</keyword>
<evidence type="ECO:0000256" key="6">
    <source>
        <dbReference type="ARBA" id="ARBA00022840"/>
    </source>
</evidence>
<comment type="similarity">
    <text evidence="9">Belongs to the ABC transporter superfamily. ABCF family. Uup subfamily.</text>
</comment>
<dbReference type="InterPro" id="IPR032524">
    <property type="entry name" value="ABC_tran_C"/>
</dbReference>
<comment type="catalytic activity">
    <reaction evidence="9">
        <text>ATP + H2O = ADP + phosphate + H(+)</text>
        <dbReference type="Rhea" id="RHEA:13065"/>
        <dbReference type="ChEBI" id="CHEBI:15377"/>
        <dbReference type="ChEBI" id="CHEBI:15378"/>
        <dbReference type="ChEBI" id="CHEBI:30616"/>
        <dbReference type="ChEBI" id="CHEBI:43474"/>
        <dbReference type="ChEBI" id="CHEBI:456216"/>
    </reaction>
</comment>
<keyword evidence="5 9" id="KW-0378">Hydrolase</keyword>
<feature type="binding site" evidence="9">
    <location>
        <begin position="36"/>
        <end position="43"/>
    </location>
    <ligand>
        <name>ATP</name>
        <dbReference type="ChEBI" id="CHEBI:30616"/>
        <label>1</label>
    </ligand>
</feature>
<evidence type="ECO:0000256" key="3">
    <source>
        <dbReference type="ARBA" id="ARBA00022741"/>
    </source>
</evidence>
<evidence type="ECO:0000256" key="9">
    <source>
        <dbReference type="HAMAP-Rule" id="MF_00848"/>
    </source>
</evidence>
<evidence type="ECO:0000256" key="2">
    <source>
        <dbReference type="ARBA" id="ARBA00022737"/>
    </source>
</evidence>
<gene>
    <name evidence="9" type="primary">uup</name>
    <name evidence="11" type="ORF">U14_04448</name>
</gene>
<dbReference type="PROSITE" id="PS00211">
    <property type="entry name" value="ABC_TRANSPORTER_1"/>
    <property type="match status" value="2"/>
</dbReference>
<dbReference type="InterPro" id="IPR003439">
    <property type="entry name" value="ABC_transporter-like_ATP-bd"/>
</dbReference>
<dbReference type="SUPFAM" id="SSF52540">
    <property type="entry name" value="P-loop containing nucleoside triphosphate hydrolases"/>
    <property type="match status" value="2"/>
</dbReference>
<evidence type="ECO:0000256" key="4">
    <source>
        <dbReference type="ARBA" id="ARBA00022763"/>
    </source>
</evidence>
<keyword evidence="7 9" id="KW-0238">DNA-binding</keyword>
<dbReference type="InterPro" id="IPR051309">
    <property type="entry name" value="ABCF_ATPase"/>
</dbReference>